<sequence length="59" mass="6604">MGPGSRLQSPNGSGRMAGRQVRDDKDFRYSRPVVTLSNTADKSARYHKFVKASPRVRPI</sequence>
<evidence type="ECO:0000313" key="2">
    <source>
        <dbReference type="EMBL" id="OGE80697.1"/>
    </source>
</evidence>
<feature type="compositionally biased region" description="Polar residues" evidence="1">
    <location>
        <begin position="1"/>
        <end position="12"/>
    </location>
</feature>
<evidence type="ECO:0000256" key="1">
    <source>
        <dbReference type="SAM" id="MobiDB-lite"/>
    </source>
</evidence>
<evidence type="ECO:0000313" key="3">
    <source>
        <dbReference type="Proteomes" id="UP000177912"/>
    </source>
</evidence>
<feature type="region of interest" description="Disordered" evidence="1">
    <location>
        <begin position="1"/>
        <end position="28"/>
    </location>
</feature>
<name>A0A1F5NSS7_9BACT</name>
<comment type="caution">
    <text evidence="2">The sequence shown here is derived from an EMBL/GenBank/DDBJ whole genome shotgun (WGS) entry which is preliminary data.</text>
</comment>
<gene>
    <name evidence="2" type="ORF">A2826_01170</name>
</gene>
<proteinExistence type="predicted"/>
<accession>A0A1F5NSS7</accession>
<dbReference type="AlphaFoldDB" id="A0A1F5NSS7"/>
<reference evidence="2 3" key="1">
    <citation type="journal article" date="2016" name="Nat. Commun.">
        <title>Thousands of microbial genomes shed light on interconnected biogeochemical processes in an aquifer system.</title>
        <authorList>
            <person name="Anantharaman K."/>
            <person name="Brown C.T."/>
            <person name="Hug L.A."/>
            <person name="Sharon I."/>
            <person name="Castelle C.J."/>
            <person name="Probst A.J."/>
            <person name="Thomas B.C."/>
            <person name="Singh A."/>
            <person name="Wilkins M.J."/>
            <person name="Karaoz U."/>
            <person name="Brodie E.L."/>
            <person name="Williams K.H."/>
            <person name="Hubbard S.S."/>
            <person name="Banfield J.F."/>
        </authorList>
    </citation>
    <scope>NUCLEOTIDE SEQUENCE [LARGE SCALE GENOMIC DNA]</scope>
</reference>
<protein>
    <submittedName>
        <fullName evidence="2">Uncharacterized protein</fullName>
    </submittedName>
</protein>
<dbReference type="Proteomes" id="UP000177912">
    <property type="component" value="Unassembled WGS sequence"/>
</dbReference>
<organism evidence="2 3">
    <name type="scientific">Candidatus Doudnabacteria bacterium RIFCSPHIGHO2_01_FULL_43_23</name>
    <dbReference type="NCBI Taxonomy" id="1817822"/>
    <lineage>
        <taxon>Bacteria</taxon>
        <taxon>Candidatus Doudnaibacteriota</taxon>
    </lineage>
</organism>
<dbReference type="EMBL" id="MFEI01000020">
    <property type="protein sequence ID" value="OGE80697.1"/>
    <property type="molecule type" value="Genomic_DNA"/>
</dbReference>